<sequence length="98" mass="11483">MSICPNCTKNIKPFSLSFSVFPLYFKCADCNVRLKLVSSKLFWITFLLYLLLIVVLLTYIPFFTEYNIGVIVAITGWFAVYYKITPTLFNKDNLELYR</sequence>
<feature type="transmembrane region" description="Helical" evidence="1">
    <location>
        <begin position="41"/>
        <end position="60"/>
    </location>
</feature>
<keyword evidence="1" id="KW-1133">Transmembrane helix</keyword>
<proteinExistence type="predicted"/>
<evidence type="ECO:0000313" key="2">
    <source>
        <dbReference type="EMBL" id="KKM61956.1"/>
    </source>
</evidence>
<accession>A0A0F9JI03</accession>
<name>A0A0F9JI03_9ZZZZ</name>
<keyword evidence="1" id="KW-0472">Membrane</keyword>
<keyword evidence="1" id="KW-0812">Transmembrane</keyword>
<dbReference type="EMBL" id="LAZR01011391">
    <property type="protein sequence ID" value="KKM61956.1"/>
    <property type="molecule type" value="Genomic_DNA"/>
</dbReference>
<gene>
    <name evidence="2" type="ORF">LCGC14_1526530</name>
</gene>
<feature type="transmembrane region" description="Helical" evidence="1">
    <location>
        <begin position="66"/>
        <end position="84"/>
    </location>
</feature>
<comment type="caution">
    <text evidence="2">The sequence shown here is derived from an EMBL/GenBank/DDBJ whole genome shotgun (WGS) entry which is preliminary data.</text>
</comment>
<evidence type="ECO:0008006" key="3">
    <source>
        <dbReference type="Google" id="ProtNLM"/>
    </source>
</evidence>
<evidence type="ECO:0000256" key="1">
    <source>
        <dbReference type="SAM" id="Phobius"/>
    </source>
</evidence>
<protein>
    <recommendedName>
        <fullName evidence="3">Cxxc_20_cxxc protein</fullName>
    </recommendedName>
</protein>
<reference evidence="2" key="1">
    <citation type="journal article" date="2015" name="Nature">
        <title>Complex archaea that bridge the gap between prokaryotes and eukaryotes.</title>
        <authorList>
            <person name="Spang A."/>
            <person name="Saw J.H."/>
            <person name="Jorgensen S.L."/>
            <person name="Zaremba-Niedzwiedzka K."/>
            <person name="Martijn J."/>
            <person name="Lind A.E."/>
            <person name="van Eijk R."/>
            <person name="Schleper C."/>
            <person name="Guy L."/>
            <person name="Ettema T.J."/>
        </authorList>
    </citation>
    <scope>NUCLEOTIDE SEQUENCE</scope>
</reference>
<organism evidence="2">
    <name type="scientific">marine sediment metagenome</name>
    <dbReference type="NCBI Taxonomy" id="412755"/>
    <lineage>
        <taxon>unclassified sequences</taxon>
        <taxon>metagenomes</taxon>
        <taxon>ecological metagenomes</taxon>
    </lineage>
</organism>
<dbReference type="AlphaFoldDB" id="A0A0F9JI03"/>